<dbReference type="InterPro" id="IPR016181">
    <property type="entry name" value="Acyl_CoA_acyltransferase"/>
</dbReference>
<proteinExistence type="predicted"/>
<protein>
    <recommendedName>
        <fullName evidence="1">N-acetyltransferase domain-containing protein</fullName>
    </recommendedName>
</protein>
<accession>A0A6C0CHU2</accession>
<dbReference type="SUPFAM" id="SSF55729">
    <property type="entry name" value="Acyl-CoA N-acyltransferases (Nat)"/>
    <property type="match status" value="1"/>
</dbReference>
<dbReference type="EMBL" id="MN739408">
    <property type="protein sequence ID" value="QHT03239.1"/>
    <property type="molecule type" value="Genomic_DNA"/>
</dbReference>
<dbReference type="InterPro" id="IPR000182">
    <property type="entry name" value="GNAT_dom"/>
</dbReference>
<evidence type="ECO:0000259" key="1">
    <source>
        <dbReference type="PROSITE" id="PS51186"/>
    </source>
</evidence>
<dbReference type="GO" id="GO:0016747">
    <property type="term" value="F:acyltransferase activity, transferring groups other than amino-acyl groups"/>
    <property type="evidence" value="ECO:0007669"/>
    <property type="project" value="InterPro"/>
</dbReference>
<sequence>MIGTPSQYSPSKLVGLKSPASLEKGEYFMNIKEDNTIVGSLWVKKYNNTFILRDIFVLPDHRRQGLASQMITGMLKHLKPKKLPIFLYVDPENKGAISAYLKLGFEKVKKGAYGDKYEYKE</sequence>
<evidence type="ECO:0000313" key="2">
    <source>
        <dbReference type="EMBL" id="QHT03239.1"/>
    </source>
</evidence>
<dbReference type="Pfam" id="PF00583">
    <property type="entry name" value="Acetyltransf_1"/>
    <property type="match status" value="1"/>
</dbReference>
<dbReference type="Gene3D" id="3.40.630.30">
    <property type="match status" value="1"/>
</dbReference>
<reference evidence="2" key="1">
    <citation type="journal article" date="2020" name="Nature">
        <title>Giant virus diversity and host interactions through global metagenomics.</title>
        <authorList>
            <person name="Schulz F."/>
            <person name="Roux S."/>
            <person name="Paez-Espino D."/>
            <person name="Jungbluth S."/>
            <person name="Walsh D.A."/>
            <person name="Denef V.J."/>
            <person name="McMahon K.D."/>
            <person name="Konstantinidis K.T."/>
            <person name="Eloe-Fadrosh E.A."/>
            <person name="Kyrpides N.C."/>
            <person name="Woyke T."/>
        </authorList>
    </citation>
    <scope>NUCLEOTIDE SEQUENCE</scope>
    <source>
        <strain evidence="2">GVMAG-M-3300020728-1</strain>
    </source>
</reference>
<dbReference type="AlphaFoldDB" id="A0A6C0CHU2"/>
<feature type="domain" description="N-acetyltransferase" evidence="1">
    <location>
        <begin position="1"/>
        <end position="121"/>
    </location>
</feature>
<name>A0A6C0CHU2_9ZZZZ</name>
<dbReference type="CDD" id="cd04301">
    <property type="entry name" value="NAT_SF"/>
    <property type="match status" value="1"/>
</dbReference>
<organism evidence="2">
    <name type="scientific">viral metagenome</name>
    <dbReference type="NCBI Taxonomy" id="1070528"/>
    <lineage>
        <taxon>unclassified sequences</taxon>
        <taxon>metagenomes</taxon>
        <taxon>organismal metagenomes</taxon>
    </lineage>
</organism>
<dbReference type="PROSITE" id="PS51186">
    <property type="entry name" value="GNAT"/>
    <property type="match status" value="1"/>
</dbReference>